<evidence type="ECO:0000256" key="1">
    <source>
        <dbReference type="SAM" id="MobiDB-lite"/>
    </source>
</evidence>
<dbReference type="Proteomes" id="UP001501000">
    <property type="component" value="Unassembled WGS sequence"/>
</dbReference>
<protein>
    <recommendedName>
        <fullName evidence="4">PPM-type phosphatase domain-containing protein</fullName>
    </recommendedName>
</protein>
<comment type="caution">
    <text evidence="2">The sequence shown here is derived from an EMBL/GenBank/DDBJ whole genome shotgun (WGS) entry which is preliminary data.</text>
</comment>
<evidence type="ECO:0000313" key="2">
    <source>
        <dbReference type="EMBL" id="GAA3918459.1"/>
    </source>
</evidence>
<feature type="compositionally biased region" description="Basic and acidic residues" evidence="1">
    <location>
        <begin position="69"/>
        <end position="78"/>
    </location>
</feature>
<gene>
    <name evidence="2" type="ORF">GCM10022244_29620</name>
</gene>
<evidence type="ECO:0008006" key="4">
    <source>
        <dbReference type="Google" id="ProtNLM"/>
    </source>
</evidence>
<feature type="compositionally biased region" description="Low complexity" evidence="1">
    <location>
        <begin position="82"/>
        <end position="102"/>
    </location>
</feature>
<feature type="region of interest" description="Disordered" evidence="1">
    <location>
        <begin position="69"/>
        <end position="103"/>
    </location>
</feature>
<proteinExistence type="predicted"/>
<accession>A0ABP7MAS3</accession>
<dbReference type="EMBL" id="BAABAJ010000008">
    <property type="protein sequence ID" value="GAA3918459.1"/>
    <property type="molecule type" value="Genomic_DNA"/>
</dbReference>
<keyword evidence="3" id="KW-1185">Reference proteome</keyword>
<organism evidence="2 3">
    <name type="scientific">Streptomyces gulbargensis</name>
    <dbReference type="NCBI Taxonomy" id="364901"/>
    <lineage>
        <taxon>Bacteria</taxon>
        <taxon>Bacillati</taxon>
        <taxon>Actinomycetota</taxon>
        <taxon>Actinomycetes</taxon>
        <taxon>Kitasatosporales</taxon>
        <taxon>Streptomycetaceae</taxon>
        <taxon>Streptomyces</taxon>
    </lineage>
</organism>
<reference evidence="3" key="1">
    <citation type="journal article" date="2019" name="Int. J. Syst. Evol. Microbiol.">
        <title>The Global Catalogue of Microorganisms (GCM) 10K type strain sequencing project: providing services to taxonomists for standard genome sequencing and annotation.</title>
        <authorList>
            <consortium name="The Broad Institute Genomics Platform"/>
            <consortium name="The Broad Institute Genome Sequencing Center for Infectious Disease"/>
            <person name="Wu L."/>
            <person name="Ma J."/>
        </authorList>
    </citation>
    <scope>NUCLEOTIDE SEQUENCE [LARGE SCALE GENOMIC DNA]</scope>
    <source>
        <strain evidence="3">JCM 16956</strain>
    </source>
</reference>
<name>A0ABP7MAS3_9ACTN</name>
<evidence type="ECO:0000313" key="3">
    <source>
        <dbReference type="Proteomes" id="UP001501000"/>
    </source>
</evidence>
<sequence length="119" mass="12897">MALRLLTEDDNACRAYDGHGDRNLITACLEGARGGWETEQVWRHPAIEYLRGPARPGWLLLASDGAYEPHENDDHDLADSLTATRATTPNASSTTPSARARAQPARCADNAIALIARTT</sequence>
<dbReference type="RefSeq" id="WP_345282666.1">
    <property type="nucleotide sequence ID" value="NZ_BAABAJ010000008.1"/>
</dbReference>